<keyword evidence="2" id="KW-1185">Reference proteome</keyword>
<proteinExistence type="predicted"/>
<protein>
    <recommendedName>
        <fullName evidence="3">Polyketide cyclase</fullName>
    </recommendedName>
</protein>
<sequence length="167" mass="18099">MVTIAIMAQALVVEQSRTVPVPVAEAFSGTAPIPLNELFCRWYGPIPPIKAVRDQTGIWDAVGQTRTILLTGGGSMAETLTSYDEPHSFGYTLSDINGPLAPLVSGVQGMWLFQDNSGGQHPSTKITWRWTLHPRSSLTAPLLPVFGKLWKGYAGRSLEHLSDLLVG</sequence>
<evidence type="ECO:0008006" key="3">
    <source>
        <dbReference type="Google" id="ProtNLM"/>
    </source>
</evidence>
<dbReference type="Proteomes" id="UP000465609">
    <property type="component" value="Chromosome"/>
</dbReference>
<dbReference type="InterPro" id="IPR023393">
    <property type="entry name" value="START-like_dom_sf"/>
</dbReference>
<reference evidence="1 2" key="1">
    <citation type="journal article" date="2019" name="Emerg. Microbes Infect.">
        <title>Comprehensive subspecies identification of 175 nontuberculous mycobacteria species based on 7547 genomic profiles.</title>
        <authorList>
            <person name="Matsumoto Y."/>
            <person name="Kinjo T."/>
            <person name="Motooka D."/>
            <person name="Nabeya D."/>
            <person name="Jung N."/>
            <person name="Uechi K."/>
            <person name="Horii T."/>
            <person name="Iida T."/>
            <person name="Fujita J."/>
            <person name="Nakamura S."/>
        </authorList>
    </citation>
    <scope>NUCLEOTIDE SEQUENCE [LARGE SCALE GENOMIC DNA]</scope>
    <source>
        <strain evidence="1 2">JCM 15296</strain>
    </source>
</reference>
<organism evidence="1 2">
    <name type="scientific">Mycolicibacterium aubagnense</name>
    <dbReference type="NCBI Taxonomy" id="319707"/>
    <lineage>
        <taxon>Bacteria</taxon>
        <taxon>Bacillati</taxon>
        <taxon>Actinomycetota</taxon>
        <taxon>Actinomycetes</taxon>
        <taxon>Mycobacteriales</taxon>
        <taxon>Mycobacteriaceae</taxon>
        <taxon>Mycolicibacterium</taxon>
    </lineage>
</organism>
<evidence type="ECO:0000313" key="2">
    <source>
        <dbReference type="Proteomes" id="UP000465609"/>
    </source>
</evidence>
<accession>A0ABN5YWX0</accession>
<dbReference type="SUPFAM" id="SSF55961">
    <property type="entry name" value="Bet v1-like"/>
    <property type="match status" value="1"/>
</dbReference>
<dbReference type="InterPro" id="IPR019587">
    <property type="entry name" value="Polyketide_cyclase/dehydratase"/>
</dbReference>
<dbReference type="Gene3D" id="3.30.530.20">
    <property type="match status" value="1"/>
</dbReference>
<dbReference type="Pfam" id="PF10604">
    <property type="entry name" value="Polyketide_cyc2"/>
    <property type="match status" value="1"/>
</dbReference>
<gene>
    <name evidence="1" type="ORF">MAUB_42930</name>
</gene>
<name>A0ABN5YWX0_9MYCO</name>
<evidence type="ECO:0000313" key="1">
    <source>
        <dbReference type="EMBL" id="BBX86420.1"/>
    </source>
</evidence>
<dbReference type="EMBL" id="AP022577">
    <property type="protein sequence ID" value="BBX86420.1"/>
    <property type="molecule type" value="Genomic_DNA"/>
</dbReference>